<keyword evidence="2" id="KW-1185">Reference proteome</keyword>
<dbReference type="EMBL" id="JASBWV010000032">
    <property type="protein sequence ID" value="KAJ9117372.1"/>
    <property type="molecule type" value="Genomic_DNA"/>
</dbReference>
<accession>A0ACC2X268</accession>
<name>A0ACC2X268_9TREE</name>
<evidence type="ECO:0000313" key="1">
    <source>
        <dbReference type="EMBL" id="KAJ9117372.1"/>
    </source>
</evidence>
<gene>
    <name evidence="1" type="ORF">QFC24_006466</name>
</gene>
<dbReference type="Proteomes" id="UP001234202">
    <property type="component" value="Unassembled WGS sequence"/>
</dbReference>
<organism evidence="1 2">
    <name type="scientific">Naganishia onofrii</name>
    <dbReference type="NCBI Taxonomy" id="1851511"/>
    <lineage>
        <taxon>Eukaryota</taxon>
        <taxon>Fungi</taxon>
        <taxon>Dikarya</taxon>
        <taxon>Basidiomycota</taxon>
        <taxon>Agaricomycotina</taxon>
        <taxon>Tremellomycetes</taxon>
        <taxon>Filobasidiales</taxon>
        <taxon>Filobasidiaceae</taxon>
        <taxon>Naganishia</taxon>
    </lineage>
</organism>
<evidence type="ECO:0000313" key="2">
    <source>
        <dbReference type="Proteomes" id="UP001234202"/>
    </source>
</evidence>
<sequence length="476" mass="53442">MPSLQLKSAPKPFVKPRYVVLVSSITESRCLRITLNPFSQLTQQVRLLLYTNDIDLEGVIAVTSTWLPTEVHPETLHDIVTGYRLAHPNLLKHSSDYPTAEYIDSIIAAGNPTYGMAEIGEGHDSARSDLIIRVVDKEDERMVHLGLWGGANTLAQALWKVRSTRSKEEVDKFIAKVQVYAISDQDDAGPWIRRNFPMLRYIVTIAGQNSYGFATWSGISADIHVLFDGPDRSLVSKEWIAQHIQVGPLGAKYPTYKFIMEGDTPSYLGIIPNGLNVPERIDFGGWGGRYKKLLDPESQHYHDSNDQVISPVDGKKRDGTLATLWRWRPEFQNDFAARMQWTLDSPTTKPNHPPTVVVNGHDSFEPLNITAHRGETITLDATESFDVDGDALKYEWFQYEEAEALLPAAFGVATLDFHGTENQAALRVTMPEQTIFTVGFVTVNEHSQNFHIILRVTDDGIPALSRYKRVIVTVVE</sequence>
<protein>
    <submittedName>
        <fullName evidence="1">Uncharacterized protein</fullName>
    </submittedName>
</protein>
<comment type="caution">
    <text evidence="1">The sequence shown here is derived from an EMBL/GenBank/DDBJ whole genome shotgun (WGS) entry which is preliminary data.</text>
</comment>
<proteinExistence type="predicted"/>
<reference evidence="1" key="1">
    <citation type="submission" date="2023-04" db="EMBL/GenBank/DDBJ databases">
        <title>Draft Genome sequencing of Naganishia species isolated from polar environments using Oxford Nanopore Technology.</title>
        <authorList>
            <person name="Leo P."/>
            <person name="Venkateswaran K."/>
        </authorList>
    </citation>
    <scope>NUCLEOTIDE SEQUENCE</scope>
    <source>
        <strain evidence="1">DBVPG 5303</strain>
    </source>
</reference>